<protein>
    <submittedName>
        <fullName evidence="7">Arylsulfatase</fullName>
        <ecNumber evidence="7">3.1.6.1</ecNumber>
    </submittedName>
</protein>
<sequence>MGIVNCQTIPFKQNSTYMKKPLSLALLLSASLFVTLPTVSFAQKASKPNVIYIYADDLGFGDLSSYGAKQIETPNLDKLARNGVRFTNAHSTSATCTPSRFALMTGTYPWRQEGTGILPGDAKLIVPTDKITLPKVFKHAGYATAIVGKWHMGLGN</sequence>
<feature type="domain" description="Sulfatase N-terminal" evidence="6">
    <location>
        <begin position="48"/>
        <end position="154"/>
    </location>
</feature>
<reference evidence="7 8" key="1">
    <citation type="submission" date="2019-10" db="EMBL/GenBank/DDBJ databases">
        <authorList>
            <person name="Karimi E."/>
        </authorList>
    </citation>
    <scope>NUCLEOTIDE SEQUENCE [LARGE SCALE GENOMIC DNA]</scope>
    <source>
        <strain evidence="7">Sphingobacterium sp. 8BC</strain>
    </source>
</reference>
<dbReference type="GO" id="GO:0046872">
    <property type="term" value="F:metal ion binding"/>
    <property type="evidence" value="ECO:0007669"/>
    <property type="project" value="UniProtKB-KW"/>
</dbReference>
<organism evidence="7 8">
    <name type="scientific">Sphingobacterium multivorum</name>
    <dbReference type="NCBI Taxonomy" id="28454"/>
    <lineage>
        <taxon>Bacteria</taxon>
        <taxon>Pseudomonadati</taxon>
        <taxon>Bacteroidota</taxon>
        <taxon>Sphingobacteriia</taxon>
        <taxon>Sphingobacteriales</taxon>
        <taxon>Sphingobacteriaceae</taxon>
        <taxon>Sphingobacterium</taxon>
    </lineage>
</organism>
<dbReference type="Proteomes" id="UP000432350">
    <property type="component" value="Unassembled WGS sequence"/>
</dbReference>
<dbReference type="EMBL" id="CABWMV010000024">
    <property type="protein sequence ID" value="VXD01868.1"/>
    <property type="molecule type" value="Genomic_DNA"/>
</dbReference>
<keyword evidence="5" id="KW-0732">Signal</keyword>
<evidence type="ECO:0000259" key="6">
    <source>
        <dbReference type="Pfam" id="PF00884"/>
    </source>
</evidence>
<dbReference type="Pfam" id="PF00884">
    <property type="entry name" value="Sulfatase"/>
    <property type="match status" value="1"/>
</dbReference>
<dbReference type="InterPro" id="IPR000917">
    <property type="entry name" value="Sulfatase_N"/>
</dbReference>
<dbReference type="AlphaFoldDB" id="A0A654D8Y0"/>
<evidence type="ECO:0000256" key="5">
    <source>
        <dbReference type="SAM" id="SignalP"/>
    </source>
</evidence>
<feature type="chain" id="PRO_5024817121" evidence="5">
    <location>
        <begin position="43"/>
        <end position="156"/>
    </location>
</feature>
<evidence type="ECO:0000313" key="7">
    <source>
        <dbReference type="EMBL" id="VXD01868.1"/>
    </source>
</evidence>
<dbReference type="PANTHER" id="PTHR42693:SF53">
    <property type="entry name" value="ENDO-4-O-SULFATASE"/>
    <property type="match status" value="1"/>
</dbReference>
<dbReference type="SUPFAM" id="SSF53649">
    <property type="entry name" value="Alkaline phosphatase-like"/>
    <property type="match status" value="1"/>
</dbReference>
<dbReference type="PROSITE" id="PS00149">
    <property type="entry name" value="SULFATASE_2"/>
    <property type="match status" value="1"/>
</dbReference>
<evidence type="ECO:0000256" key="1">
    <source>
        <dbReference type="ARBA" id="ARBA00008779"/>
    </source>
</evidence>
<comment type="similarity">
    <text evidence="1">Belongs to the sulfatase family.</text>
</comment>
<dbReference type="InterPro" id="IPR024607">
    <property type="entry name" value="Sulfatase_CS"/>
</dbReference>
<accession>A0A654D8Y0</accession>
<keyword evidence="4" id="KW-0106">Calcium</keyword>
<gene>
    <name evidence="7" type="primary">atsA</name>
    <name evidence="7" type="ORF">SPHINGO8BC_51763</name>
</gene>
<evidence type="ECO:0000256" key="2">
    <source>
        <dbReference type="ARBA" id="ARBA00022723"/>
    </source>
</evidence>
<evidence type="ECO:0000256" key="3">
    <source>
        <dbReference type="ARBA" id="ARBA00022801"/>
    </source>
</evidence>
<feature type="signal peptide" evidence="5">
    <location>
        <begin position="1"/>
        <end position="42"/>
    </location>
</feature>
<dbReference type="Gene3D" id="3.40.720.10">
    <property type="entry name" value="Alkaline Phosphatase, subunit A"/>
    <property type="match status" value="1"/>
</dbReference>
<proteinExistence type="inferred from homology"/>
<dbReference type="PROSITE" id="PS00523">
    <property type="entry name" value="SULFATASE_1"/>
    <property type="match status" value="1"/>
</dbReference>
<dbReference type="InterPro" id="IPR017850">
    <property type="entry name" value="Alkaline_phosphatase_core_sf"/>
</dbReference>
<keyword evidence="3 7" id="KW-0378">Hydrolase</keyword>
<evidence type="ECO:0000256" key="4">
    <source>
        <dbReference type="ARBA" id="ARBA00022837"/>
    </source>
</evidence>
<dbReference type="InterPro" id="IPR050738">
    <property type="entry name" value="Sulfatase"/>
</dbReference>
<name>A0A654D8Y0_SPHMU</name>
<evidence type="ECO:0000313" key="8">
    <source>
        <dbReference type="Proteomes" id="UP000432350"/>
    </source>
</evidence>
<dbReference type="EC" id="3.1.6.1" evidence="7"/>
<dbReference type="PANTHER" id="PTHR42693">
    <property type="entry name" value="ARYLSULFATASE FAMILY MEMBER"/>
    <property type="match status" value="1"/>
</dbReference>
<dbReference type="GO" id="GO:0004065">
    <property type="term" value="F:arylsulfatase activity"/>
    <property type="evidence" value="ECO:0007669"/>
    <property type="project" value="UniProtKB-EC"/>
</dbReference>
<keyword evidence="2" id="KW-0479">Metal-binding</keyword>